<feature type="chain" id="PRO_5012899034" description="DUF4136 domain-containing protein" evidence="1">
    <location>
        <begin position="20"/>
        <end position="144"/>
    </location>
</feature>
<sequence length="144" mass="16214">MSIRVLFILLFTSIISGCAVNKMDAQVFPDQDLSKINTFYVVKLDADDRNVNDLIVKKLSAIGKEASTGTAVNAPANVDALVTYTDKWMWDITMYMIELTIVIQDPKDKFPIAKGYSMHTSLTRLSPEEMVDEVITNIYKKQTN</sequence>
<proteinExistence type="predicted"/>
<protein>
    <recommendedName>
        <fullName evidence="4">DUF4136 domain-containing protein</fullName>
    </recommendedName>
</protein>
<gene>
    <name evidence="2" type="ORF">CBP51_07900</name>
</gene>
<feature type="signal peptide" evidence="1">
    <location>
        <begin position="1"/>
        <end position="19"/>
    </location>
</feature>
<reference evidence="3" key="1">
    <citation type="submission" date="2017-05" db="EMBL/GenBank/DDBJ databases">
        <authorList>
            <person name="Barney B.M."/>
        </authorList>
    </citation>
    <scope>NUCLEOTIDE SEQUENCE [LARGE SCALE GENOMIC DNA]</scope>
    <source>
        <strain evidence="3">PSBB022</strain>
    </source>
</reference>
<dbReference type="EMBL" id="NHNI01000001">
    <property type="protein sequence ID" value="OZY86903.1"/>
    <property type="molecule type" value="Genomic_DNA"/>
</dbReference>
<dbReference type="RefSeq" id="WP_094984434.1">
    <property type="nucleotide sequence ID" value="NZ_NHNI01000001.1"/>
</dbReference>
<keyword evidence="1" id="KW-0732">Signal</keyword>
<evidence type="ECO:0000313" key="2">
    <source>
        <dbReference type="EMBL" id="OZY86903.1"/>
    </source>
</evidence>
<evidence type="ECO:0000313" key="3">
    <source>
        <dbReference type="Proteomes" id="UP000216101"/>
    </source>
</evidence>
<keyword evidence="3" id="KW-1185">Reference proteome</keyword>
<name>A0A266QAI8_9GAMM</name>
<organism evidence="2 3">
    <name type="scientific">Cellvibrio mixtus</name>
    <dbReference type="NCBI Taxonomy" id="39650"/>
    <lineage>
        <taxon>Bacteria</taxon>
        <taxon>Pseudomonadati</taxon>
        <taxon>Pseudomonadota</taxon>
        <taxon>Gammaproteobacteria</taxon>
        <taxon>Cellvibrionales</taxon>
        <taxon>Cellvibrionaceae</taxon>
        <taxon>Cellvibrio</taxon>
    </lineage>
</organism>
<evidence type="ECO:0008006" key="4">
    <source>
        <dbReference type="Google" id="ProtNLM"/>
    </source>
</evidence>
<comment type="caution">
    <text evidence="2">The sequence shown here is derived from an EMBL/GenBank/DDBJ whole genome shotgun (WGS) entry which is preliminary data.</text>
</comment>
<accession>A0A266QAI8</accession>
<dbReference type="AlphaFoldDB" id="A0A266QAI8"/>
<dbReference type="PROSITE" id="PS51257">
    <property type="entry name" value="PROKAR_LIPOPROTEIN"/>
    <property type="match status" value="1"/>
</dbReference>
<dbReference type="Proteomes" id="UP000216101">
    <property type="component" value="Unassembled WGS sequence"/>
</dbReference>
<evidence type="ECO:0000256" key="1">
    <source>
        <dbReference type="SAM" id="SignalP"/>
    </source>
</evidence>